<keyword evidence="2" id="KW-1185">Reference proteome</keyword>
<dbReference type="Proteomes" id="UP000054166">
    <property type="component" value="Unassembled WGS sequence"/>
</dbReference>
<protein>
    <submittedName>
        <fullName evidence="1">Uncharacterized protein</fullName>
    </submittedName>
</protein>
<proteinExistence type="predicted"/>
<dbReference type="HOGENOM" id="CLU_1482548_0_0_1"/>
<dbReference type="InParanoid" id="A0A0C3FZQ2"/>
<evidence type="ECO:0000313" key="2">
    <source>
        <dbReference type="Proteomes" id="UP000054166"/>
    </source>
</evidence>
<organism evidence="1 2">
    <name type="scientific">Piloderma croceum (strain F 1598)</name>
    <dbReference type="NCBI Taxonomy" id="765440"/>
    <lineage>
        <taxon>Eukaryota</taxon>
        <taxon>Fungi</taxon>
        <taxon>Dikarya</taxon>
        <taxon>Basidiomycota</taxon>
        <taxon>Agaricomycotina</taxon>
        <taxon>Agaricomycetes</taxon>
        <taxon>Agaricomycetidae</taxon>
        <taxon>Atheliales</taxon>
        <taxon>Atheliaceae</taxon>
        <taxon>Piloderma</taxon>
    </lineage>
</organism>
<dbReference type="OrthoDB" id="8300214at2759"/>
<dbReference type="EMBL" id="KN832990">
    <property type="protein sequence ID" value="KIM83696.1"/>
    <property type="molecule type" value="Genomic_DNA"/>
</dbReference>
<name>A0A0C3FZQ2_PILCF</name>
<gene>
    <name evidence="1" type="ORF">PILCRDRAFT_433654</name>
</gene>
<accession>A0A0C3FZQ2</accession>
<reference evidence="2" key="2">
    <citation type="submission" date="2015-01" db="EMBL/GenBank/DDBJ databases">
        <title>Evolutionary Origins and Diversification of the Mycorrhizal Mutualists.</title>
        <authorList>
            <consortium name="DOE Joint Genome Institute"/>
            <consortium name="Mycorrhizal Genomics Consortium"/>
            <person name="Kohler A."/>
            <person name="Kuo A."/>
            <person name="Nagy L.G."/>
            <person name="Floudas D."/>
            <person name="Copeland A."/>
            <person name="Barry K.W."/>
            <person name="Cichocki N."/>
            <person name="Veneault-Fourrey C."/>
            <person name="LaButti K."/>
            <person name="Lindquist E.A."/>
            <person name="Lipzen A."/>
            <person name="Lundell T."/>
            <person name="Morin E."/>
            <person name="Murat C."/>
            <person name="Riley R."/>
            <person name="Ohm R."/>
            <person name="Sun H."/>
            <person name="Tunlid A."/>
            <person name="Henrissat B."/>
            <person name="Grigoriev I.V."/>
            <person name="Hibbett D.S."/>
            <person name="Martin F."/>
        </authorList>
    </citation>
    <scope>NUCLEOTIDE SEQUENCE [LARGE SCALE GENOMIC DNA]</scope>
    <source>
        <strain evidence="2">F 1598</strain>
    </source>
</reference>
<evidence type="ECO:0000313" key="1">
    <source>
        <dbReference type="EMBL" id="KIM83696.1"/>
    </source>
</evidence>
<reference evidence="1 2" key="1">
    <citation type="submission" date="2014-04" db="EMBL/GenBank/DDBJ databases">
        <authorList>
            <consortium name="DOE Joint Genome Institute"/>
            <person name="Kuo A."/>
            <person name="Tarkka M."/>
            <person name="Buscot F."/>
            <person name="Kohler A."/>
            <person name="Nagy L.G."/>
            <person name="Floudas D."/>
            <person name="Copeland A."/>
            <person name="Barry K.W."/>
            <person name="Cichocki N."/>
            <person name="Veneault-Fourrey C."/>
            <person name="LaButti K."/>
            <person name="Lindquist E.A."/>
            <person name="Lipzen A."/>
            <person name="Lundell T."/>
            <person name="Morin E."/>
            <person name="Murat C."/>
            <person name="Sun H."/>
            <person name="Tunlid A."/>
            <person name="Henrissat B."/>
            <person name="Grigoriev I.V."/>
            <person name="Hibbett D.S."/>
            <person name="Martin F."/>
            <person name="Nordberg H.P."/>
            <person name="Cantor M.N."/>
            <person name="Hua S.X."/>
        </authorList>
    </citation>
    <scope>NUCLEOTIDE SEQUENCE [LARGE SCALE GENOMIC DNA]</scope>
    <source>
        <strain evidence="1 2">F 1598</strain>
    </source>
</reference>
<sequence>MVRTNAADPNKVYHSGPSVFLSPSDSMFYHWNVNTTWPRCYISGWVSPFRKLVEGNKSYIAEGNVSAIEIWNVTSRTDPQLLKSMSWNSRPRRLSLMGTVNFTSHEIQNRIDHLAGQELKMPTPLFDCSSEVYLTVEIACKSCHLQFDQVFTDPPLGMYCTFHWREQADIAVYLGFEVIELA</sequence>
<dbReference type="AlphaFoldDB" id="A0A0C3FZQ2"/>